<organism evidence="1 2">
    <name type="scientific">Thermus filiformis</name>
    <dbReference type="NCBI Taxonomy" id="276"/>
    <lineage>
        <taxon>Bacteria</taxon>
        <taxon>Thermotogati</taxon>
        <taxon>Deinococcota</taxon>
        <taxon>Deinococci</taxon>
        <taxon>Thermales</taxon>
        <taxon>Thermaceae</taxon>
        <taxon>Thermus</taxon>
    </lineage>
</organism>
<gene>
    <name evidence="1" type="ORF">THFILI_11850</name>
</gene>
<reference evidence="1 2" key="1">
    <citation type="journal article" date="2015" name="Genome Announc.">
        <title>Draft Genome Sequence of the Thermophile Thermus filiformis ATCC 43280, Producer of Carotenoid-(Di)glucoside-Branched Fatty Acid (Di)esters and Source of Hyperthermostable Enzymes of Biotechnological Interest.</title>
        <authorList>
            <person name="Mandelli F."/>
            <person name="Oliveira Ramires B."/>
            <person name="Couger M.B."/>
            <person name="Paixao D.A."/>
            <person name="Camilo C.M."/>
            <person name="Polikarpov I."/>
            <person name="Prade R."/>
            <person name="Riano-Pachon D.M."/>
            <person name="Squina F.M."/>
        </authorList>
    </citation>
    <scope>NUCLEOTIDE SEQUENCE [LARGE SCALE GENOMIC DNA]</scope>
    <source>
        <strain evidence="1 2">ATCC 43280</strain>
    </source>
</reference>
<keyword evidence="2" id="KW-1185">Reference proteome</keyword>
<dbReference type="RefSeq" id="WP_038066436.1">
    <property type="nucleotide sequence ID" value="NZ_JPSL02000040.1"/>
</dbReference>
<evidence type="ECO:0000313" key="1">
    <source>
        <dbReference type="EMBL" id="KIX84444.1"/>
    </source>
</evidence>
<accession>A0A0D6X952</accession>
<proteinExistence type="predicted"/>
<sequence>MKAKWGDIVAAALLPPDSKNFAELVREYLRENPEAEEYLEHLIETNQEAGEEALGIAARNLREALAYDWPVDPEDAYDFLVASFPVGDHRIDDE</sequence>
<name>A0A0D6X952_THEFI</name>
<dbReference type="EMBL" id="JPSL02000040">
    <property type="protein sequence ID" value="KIX84444.1"/>
    <property type="molecule type" value="Genomic_DNA"/>
</dbReference>
<comment type="caution">
    <text evidence="1">The sequence shown here is derived from an EMBL/GenBank/DDBJ whole genome shotgun (WGS) entry which is preliminary data.</text>
</comment>
<protein>
    <submittedName>
        <fullName evidence="1">Uncharacterized protein</fullName>
    </submittedName>
</protein>
<dbReference type="Proteomes" id="UP000030364">
    <property type="component" value="Unassembled WGS sequence"/>
</dbReference>
<dbReference type="AlphaFoldDB" id="A0A0D6X952"/>
<evidence type="ECO:0000313" key="2">
    <source>
        <dbReference type="Proteomes" id="UP000030364"/>
    </source>
</evidence>